<evidence type="ECO:0000256" key="5">
    <source>
        <dbReference type="ARBA" id="ARBA00022801"/>
    </source>
</evidence>
<keyword evidence="4" id="KW-0255">Endonuclease</keyword>
<evidence type="ECO:0000313" key="8">
    <source>
        <dbReference type="Proteomes" id="UP001066276"/>
    </source>
</evidence>
<gene>
    <name evidence="7" type="ORF">NDU88_006851</name>
</gene>
<keyword evidence="3" id="KW-0540">Nuclease</keyword>
<keyword evidence="2" id="KW-0548">Nucleotidyltransferase</keyword>
<dbReference type="InterPro" id="IPR040643">
    <property type="entry name" value="MLVIN_C"/>
</dbReference>
<dbReference type="GO" id="GO:0016779">
    <property type="term" value="F:nucleotidyltransferase activity"/>
    <property type="evidence" value="ECO:0007669"/>
    <property type="project" value="UniProtKB-KW"/>
</dbReference>
<organism evidence="7 8">
    <name type="scientific">Pleurodeles waltl</name>
    <name type="common">Iberian ribbed newt</name>
    <dbReference type="NCBI Taxonomy" id="8319"/>
    <lineage>
        <taxon>Eukaryota</taxon>
        <taxon>Metazoa</taxon>
        <taxon>Chordata</taxon>
        <taxon>Craniata</taxon>
        <taxon>Vertebrata</taxon>
        <taxon>Euteleostomi</taxon>
        <taxon>Amphibia</taxon>
        <taxon>Batrachia</taxon>
        <taxon>Caudata</taxon>
        <taxon>Salamandroidea</taxon>
        <taxon>Salamandridae</taxon>
        <taxon>Pleurodelinae</taxon>
        <taxon>Pleurodeles</taxon>
    </lineage>
</organism>
<proteinExistence type="predicted"/>
<evidence type="ECO:0000256" key="4">
    <source>
        <dbReference type="ARBA" id="ARBA00022759"/>
    </source>
</evidence>
<dbReference type="GO" id="GO:0016787">
    <property type="term" value="F:hydrolase activity"/>
    <property type="evidence" value="ECO:0007669"/>
    <property type="project" value="UniProtKB-KW"/>
</dbReference>
<dbReference type="Pfam" id="PF18697">
    <property type="entry name" value="MLVIN_C"/>
    <property type="match status" value="1"/>
</dbReference>
<feature type="domain" description="Murine leukemia virus integrase C-terminal" evidence="6">
    <location>
        <begin position="54"/>
        <end position="108"/>
    </location>
</feature>
<comment type="caution">
    <text evidence="7">The sequence shown here is derived from an EMBL/GenBank/DDBJ whole genome shotgun (WGS) entry which is preliminary data.</text>
</comment>
<evidence type="ECO:0000313" key="7">
    <source>
        <dbReference type="EMBL" id="KAJ1154095.1"/>
    </source>
</evidence>
<accession>A0AAV7RPZ3</accession>
<evidence type="ECO:0000259" key="6">
    <source>
        <dbReference type="Pfam" id="PF18697"/>
    </source>
</evidence>
<dbReference type="Proteomes" id="UP001066276">
    <property type="component" value="Chromosome 5"/>
</dbReference>
<evidence type="ECO:0000256" key="1">
    <source>
        <dbReference type="ARBA" id="ARBA00022679"/>
    </source>
</evidence>
<sequence>MGIAKRLPAIPTNALVNITDGMVLDYCKGLADVVRSFSQQVQGVTLPPIHDPGHNLRTGDWVVIKKHIRKTCLEQRWKGPYQVVLTTTTAVKCAGLPNWIHASHTKRVVSPQEHEEVLLSAPTAAKQVAIPEPEHKLILKLILSWWKMVQSPL</sequence>
<keyword evidence="5" id="KW-0378">Hydrolase</keyword>
<dbReference type="EMBL" id="JANPWB010000009">
    <property type="protein sequence ID" value="KAJ1154095.1"/>
    <property type="molecule type" value="Genomic_DNA"/>
</dbReference>
<protein>
    <recommendedName>
        <fullName evidence="6">Murine leukemia virus integrase C-terminal domain-containing protein</fullName>
    </recommendedName>
</protein>
<dbReference type="AlphaFoldDB" id="A0AAV7RPZ3"/>
<evidence type="ECO:0000256" key="3">
    <source>
        <dbReference type="ARBA" id="ARBA00022722"/>
    </source>
</evidence>
<name>A0AAV7RPZ3_PLEWA</name>
<evidence type="ECO:0000256" key="2">
    <source>
        <dbReference type="ARBA" id="ARBA00022695"/>
    </source>
</evidence>
<keyword evidence="8" id="KW-1185">Reference proteome</keyword>
<reference evidence="7" key="1">
    <citation type="journal article" date="2022" name="bioRxiv">
        <title>Sequencing and chromosome-scale assembly of the giantPleurodeles waltlgenome.</title>
        <authorList>
            <person name="Brown T."/>
            <person name="Elewa A."/>
            <person name="Iarovenko S."/>
            <person name="Subramanian E."/>
            <person name="Araus A.J."/>
            <person name="Petzold A."/>
            <person name="Susuki M."/>
            <person name="Suzuki K.-i.T."/>
            <person name="Hayashi T."/>
            <person name="Toyoda A."/>
            <person name="Oliveira C."/>
            <person name="Osipova E."/>
            <person name="Leigh N.D."/>
            <person name="Simon A."/>
            <person name="Yun M.H."/>
        </authorList>
    </citation>
    <scope>NUCLEOTIDE SEQUENCE</scope>
    <source>
        <strain evidence="7">20211129_DDA</strain>
        <tissue evidence="7">Liver</tissue>
    </source>
</reference>
<dbReference type="Gene3D" id="2.30.30.850">
    <property type="match status" value="1"/>
</dbReference>
<keyword evidence="1" id="KW-0808">Transferase</keyword>
<dbReference type="GO" id="GO:0004519">
    <property type="term" value="F:endonuclease activity"/>
    <property type="evidence" value="ECO:0007669"/>
    <property type="project" value="UniProtKB-KW"/>
</dbReference>